<organism evidence="2 3">
    <name type="scientific">Hypholoma sublateritium (strain FD-334 SS-4)</name>
    <dbReference type="NCBI Taxonomy" id="945553"/>
    <lineage>
        <taxon>Eukaryota</taxon>
        <taxon>Fungi</taxon>
        <taxon>Dikarya</taxon>
        <taxon>Basidiomycota</taxon>
        <taxon>Agaricomycotina</taxon>
        <taxon>Agaricomycetes</taxon>
        <taxon>Agaricomycetidae</taxon>
        <taxon>Agaricales</taxon>
        <taxon>Agaricineae</taxon>
        <taxon>Strophariaceae</taxon>
        <taxon>Hypholoma</taxon>
    </lineage>
</organism>
<feature type="region of interest" description="Disordered" evidence="1">
    <location>
        <begin position="543"/>
        <end position="585"/>
    </location>
</feature>
<feature type="region of interest" description="Disordered" evidence="1">
    <location>
        <begin position="1"/>
        <end position="21"/>
    </location>
</feature>
<feature type="region of interest" description="Disordered" evidence="1">
    <location>
        <begin position="236"/>
        <end position="338"/>
    </location>
</feature>
<evidence type="ECO:0000256" key="1">
    <source>
        <dbReference type="SAM" id="MobiDB-lite"/>
    </source>
</evidence>
<dbReference type="GO" id="GO:0035091">
    <property type="term" value="F:phosphatidylinositol binding"/>
    <property type="evidence" value="ECO:0007669"/>
    <property type="project" value="InterPro"/>
</dbReference>
<protein>
    <recommendedName>
        <fullName evidence="4">PX domain-containing protein</fullName>
    </recommendedName>
</protein>
<dbReference type="Proteomes" id="UP000054270">
    <property type="component" value="Unassembled WGS sequence"/>
</dbReference>
<keyword evidence="3" id="KW-1185">Reference proteome</keyword>
<gene>
    <name evidence="2" type="ORF">HYPSUDRAFT_63967</name>
</gene>
<reference evidence="3" key="1">
    <citation type="submission" date="2014-04" db="EMBL/GenBank/DDBJ databases">
        <title>Evolutionary Origins and Diversification of the Mycorrhizal Mutualists.</title>
        <authorList>
            <consortium name="DOE Joint Genome Institute"/>
            <consortium name="Mycorrhizal Genomics Consortium"/>
            <person name="Kohler A."/>
            <person name="Kuo A."/>
            <person name="Nagy L.G."/>
            <person name="Floudas D."/>
            <person name="Copeland A."/>
            <person name="Barry K.W."/>
            <person name="Cichocki N."/>
            <person name="Veneault-Fourrey C."/>
            <person name="LaButti K."/>
            <person name="Lindquist E.A."/>
            <person name="Lipzen A."/>
            <person name="Lundell T."/>
            <person name="Morin E."/>
            <person name="Murat C."/>
            <person name="Riley R."/>
            <person name="Ohm R."/>
            <person name="Sun H."/>
            <person name="Tunlid A."/>
            <person name="Henrissat B."/>
            <person name="Grigoriev I.V."/>
            <person name="Hibbett D.S."/>
            <person name="Martin F."/>
        </authorList>
    </citation>
    <scope>NUCLEOTIDE SEQUENCE [LARGE SCALE GENOMIC DNA]</scope>
    <source>
        <strain evidence="3">FD-334 SS-4</strain>
    </source>
</reference>
<sequence>MLMSEPNASVTPADNGMPSNQYKRAVLQPPPSRFSVEFLTPSKSNGSYHHGMHISPALTGEGASVCTRRVITEYDIWRRWEDCLWFQDTLEKEYTTAARERKTRLQQGKGVKTFNGIYKQDMASSWESLPPGPDPKSVAQDIHGYLPRLTRKGTLFRASQATIDMRQKEFRALIEALFSDDMPSLIQEIRASTIVSDFFGLWRRDHEHMDSLPKGVRSSVTSSVFSTYFSESSSSLSVRSTRTSSSSERIPSSLPNSPAKRQSRSSAGSTERPRSLTSDITEVTRYPQSKRSSVISVDTISDARIITRPRRRPISSSSDSSSTHSDGSSDSSSVSSTTPAIVEDVAIVFGHDPQSSDRPHSILEVLPEERDMLAKSGKCPDYSTGLLRRPRASPSDRRTNRTWSIVEMPSNHPNGTNSGRNARESWQTTDSMDESASEIMAGLSLSLPHPIKDNKYRESLASISTFMTTDSADAVISRRSPTASCASSTTSACRTSTAVTLSDFEIYSDYDDADTESMLHRRSILESSSILDSFPRPNSYLPQSYRNSRVVSRPETPTSPCAELPATPITRDFGQSPLEAPPSPTSTISTAYTFSTVTSSPAAGSISIKAAHKSGIILLRVSREMSLAEIRQRIYNKFVGQEGIPLAADFTVAFVLSPQQSAKADGMHSSDDAELRFVSTEADWEHIIMTTSSSKVTLRILDPR</sequence>
<feature type="region of interest" description="Disordered" evidence="1">
    <location>
        <begin position="406"/>
        <end position="425"/>
    </location>
</feature>
<evidence type="ECO:0000313" key="3">
    <source>
        <dbReference type="Proteomes" id="UP000054270"/>
    </source>
</evidence>
<feature type="region of interest" description="Disordered" evidence="1">
    <location>
        <begin position="375"/>
        <end position="398"/>
    </location>
</feature>
<proteinExistence type="predicted"/>
<dbReference type="OrthoDB" id="3244370at2759"/>
<evidence type="ECO:0000313" key="2">
    <source>
        <dbReference type="EMBL" id="KJA26237.1"/>
    </source>
</evidence>
<feature type="compositionally biased region" description="Low complexity" evidence="1">
    <location>
        <begin position="314"/>
        <end position="338"/>
    </location>
</feature>
<dbReference type="OMA" id="DVWRRWE"/>
<feature type="compositionally biased region" description="Polar residues" evidence="1">
    <location>
        <begin position="543"/>
        <end position="559"/>
    </location>
</feature>
<dbReference type="STRING" id="945553.A0A0D2LF87"/>
<dbReference type="Gene3D" id="3.30.1520.10">
    <property type="entry name" value="Phox-like domain"/>
    <property type="match status" value="1"/>
</dbReference>
<accession>A0A0D2LF87</accession>
<evidence type="ECO:0008006" key="4">
    <source>
        <dbReference type="Google" id="ProtNLM"/>
    </source>
</evidence>
<dbReference type="InterPro" id="IPR036871">
    <property type="entry name" value="PX_dom_sf"/>
</dbReference>
<feature type="compositionally biased region" description="Polar residues" evidence="1">
    <location>
        <begin position="411"/>
        <end position="425"/>
    </location>
</feature>
<name>A0A0D2LF87_HYPSF</name>
<dbReference type="EMBL" id="KN817528">
    <property type="protein sequence ID" value="KJA26237.1"/>
    <property type="molecule type" value="Genomic_DNA"/>
</dbReference>
<feature type="compositionally biased region" description="Low complexity" evidence="1">
    <location>
        <begin position="236"/>
        <end position="257"/>
    </location>
</feature>
<dbReference type="AlphaFoldDB" id="A0A0D2LF87"/>
<feature type="compositionally biased region" description="Polar residues" evidence="1">
    <location>
        <begin position="264"/>
        <end position="299"/>
    </location>
</feature>